<name>A0A6P3UWE2_BOMIM</name>
<keyword evidence="3" id="KW-1185">Reference proteome</keyword>
<protein>
    <submittedName>
        <fullName evidence="4">Beta-alanine-activating enzyme isoform X3</fullName>
    </submittedName>
</protein>
<feature type="domain" description="AMP-dependent synthetase/ligase" evidence="1">
    <location>
        <begin position="151"/>
        <end position="371"/>
    </location>
</feature>
<dbReference type="RefSeq" id="XP_012242712.1">
    <property type="nucleotide sequence ID" value="XM_012387289.3"/>
</dbReference>
<dbReference type="InterPro" id="IPR011047">
    <property type="entry name" value="Quinoprotein_ADH-like_sf"/>
</dbReference>
<dbReference type="Gene3D" id="3.40.50.12780">
    <property type="entry name" value="N-terminal domain of ligase-like"/>
    <property type="match status" value="1"/>
</dbReference>
<dbReference type="InterPro" id="IPR018391">
    <property type="entry name" value="PQQ_b-propeller_rpt"/>
</dbReference>
<dbReference type="Proteomes" id="UP000515180">
    <property type="component" value="Unplaced"/>
</dbReference>
<reference evidence="4" key="1">
    <citation type="submission" date="2025-08" db="UniProtKB">
        <authorList>
            <consortium name="RefSeq"/>
        </authorList>
    </citation>
    <scope>IDENTIFICATION</scope>
</reference>
<organism evidence="3 4">
    <name type="scientific">Bombus impatiens</name>
    <name type="common">Bumblebee</name>
    <dbReference type="NCBI Taxonomy" id="132113"/>
    <lineage>
        <taxon>Eukaryota</taxon>
        <taxon>Metazoa</taxon>
        <taxon>Ecdysozoa</taxon>
        <taxon>Arthropoda</taxon>
        <taxon>Hexapoda</taxon>
        <taxon>Insecta</taxon>
        <taxon>Pterygota</taxon>
        <taxon>Neoptera</taxon>
        <taxon>Endopterygota</taxon>
        <taxon>Hymenoptera</taxon>
        <taxon>Apocrita</taxon>
        <taxon>Aculeata</taxon>
        <taxon>Apoidea</taxon>
        <taxon>Anthophila</taxon>
        <taxon>Apidae</taxon>
        <taxon>Bombus</taxon>
        <taxon>Pyrobombus</taxon>
    </lineage>
</organism>
<dbReference type="SUPFAM" id="SSF50998">
    <property type="entry name" value="Quinoprotein alcohol dehydrogenase-like"/>
    <property type="match status" value="1"/>
</dbReference>
<evidence type="ECO:0000259" key="1">
    <source>
        <dbReference type="Pfam" id="PF00501"/>
    </source>
</evidence>
<dbReference type="CTD" id="132949"/>
<accession>A0A6P3UWE2</accession>
<sequence>MDNEKENFLFYPNGSKNLGKKLHDICNWDQLDNIAIEYHDLQEIIYINYRELLVTQSLISDYLKCIKNIEFIGINFDIPEYCVISVILGILSSEHSFVNIPVDSTEFMNLKNHLSLHYFFSKQMDVEGDIVYKFKIHRECIYLIKIEDVQKQITQKVKQNYYAYAISTSGSTGAPKVVRVPHSCIVPNVLDLNKILGITNCDKISQFTNFTFDPSIIEIFLALSNAATLFMVSKLLKSDPNRLLKETYSNQITVLQITPSVFMYSWTAESLKSSILSNNTLLRAILFGGEPFPKLELISAAKHPYNNTKIYNIYGITEVSCWASINEIMITNTQFNVHCLGQVLSHTIFQVRNERDEVITNGTGFLYIGSNQRVCLINDENIEDLELPVFRDSGDIVNIDEEGRIFYKGRRDSFIKRFGNKVDLSKLKEFVLQIDFVKNCYVIWDDSCHHLHLYFSTKENVTNNHNVNTDIMEHLHKLDSLYRPDKIHFMEHIEFTSSGKISLEFLKKYHIQRMVIHQAIENIDFQQIKIAFKSIWKNNLQCENDGFVKLGGTSVIALQLSNTISETLNIEFPELIGMLLMDATIDECLSYIKSVILNNDQKKMINLKSHFNSTKEVPLTNIGKEDMKSLEDSHEKRKTCDLMIQTNEIYTCQWYKCRGQTCKNVLDINEEHKLQYNAISNVKILETYDLKKCVDASPTVFHYSDGKTYATVGSHSGFIFTFGLQEKCRNSTFKIKLPDRVEASVLVLDDFRGIVGCYDGNIYCFHLKTGDIIWNHQTGNVVKSSAILCKIKGIIFVGSYDCYIYCLSVKDGSEVWKSKFGDGSVSASGCLHVSSDTVLFGTLDGLCLALQQSSGKLDCYVALILK</sequence>
<dbReference type="Pfam" id="PF13570">
    <property type="entry name" value="Beta-prop_ACSF4"/>
    <property type="match status" value="1"/>
</dbReference>
<dbReference type="InterPro" id="IPR015943">
    <property type="entry name" value="WD40/YVTN_repeat-like_dom_sf"/>
</dbReference>
<dbReference type="GO" id="GO:0043041">
    <property type="term" value="P:amino acid activation for nonribosomal peptide biosynthetic process"/>
    <property type="evidence" value="ECO:0007669"/>
    <property type="project" value="TreeGrafter"/>
</dbReference>
<dbReference type="InterPro" id="IPR002372">
    <property type="entry name" value="PQQ_rpt_dom"/>
</dbReference>
<dbReference type="Gene3D" id="2.130.10.10">
    <property type="entry name" value="YVTN repeat-like/Quinoprotein amine dehydrogenase"/>
    <property type="match status" value="1"/>
</dbReference>
<dbReference type="Gene3D" id="3.30.300.30">
    <property type="match status" value="1"/>
</dbReference>
<dbReference type="SUPFAM" id="SSF56801">
    <property type="entry name" value="Acetyl-CoA synthetase-like"/>
    <property type="match status" value="1"/>
</dbReference>
<dbReference type="AlphaFoldDB" id="A0A6P3UWE2"/>
<evidence type="ECO:0000313" key="4">
    <source>
        <dbReference type="RefSeq" id="XP_012242712.1"/>
    </source>
</evidence>
<gene>
    <name evidence="4" type="primary">LOC100746893</name>
</gene>
<evidence type="ECO:0000313" key="3">
    <source>
        <dbReference type="Proteomes" id="UP000515180"/>
    </source>
</evidence>
<dbReference type="InterPro" id="IPR042099">
    <property type="entry name" value="ANL_N_sf"/>
</dbReference>
<feature type="domain" description="Pyrrolo-quinoline quinone repeat" evidence="2">
    <location>
        <begin position="690"/>
        <end position="857"/>
    </location>
</feature>
<dbReference type="OrthoDB" id="408177at2759"/>
<dbReference type="GeneID" id="100746893"/>
<dbReference type="PANTHER" id="PTHR44394">
    <property type="entry name" value="BETA-ALANINE-ACTIVATING ENZYME"/>
    <property type="match status" value="1"/>
</dbReference>
<dbReference type="PANTHER" id="PTHR44394:SF1">
    <property type="entry name" value="BETA-ALANINE-ACTIVATING ENZYME"/>
    <property type="match status" value="1"/>
</dbReference>
<dbReference type="InterPro" id="IPR000873">
    <property type="entry name" value="AMP-dep_synth/lig_dom"/>
</dbReference>
<dbReference type="InterPro" id="IPR045851">
    <property type="entry name" value="AMP-bd_C_sf"/>
</dbReference>
<dbReference type="Pfam" id="PF00501">
    <property type="entry name" value="AMP-binding"/>
    <property type="match status" value="1"/>
</dbReference>
<evidence type="ECO:0000259" key="2">
    <source>
        <dbReference type="Pfam" id="PF13570"/>
    </source>
</evidence>
<dbReference type="SMART" id="SM00564">
    <property type="entry name" value="PQQ"/>
    <property type="match status" value="2"/>
</dbReference>
<proteinExistence type="predicted"/>
<dbReference type="InterPro" id="IPR052091">
    <property type="entry name" value="Beta-ala_Activ/Resist"/>
</dbReference>